<dbReference type="PANTHER" id="PTHR43265">
    <property type="entry name" value="ESTERASE ESTD"/>
    <property type="match status" value="1"/>
</dbReference>
<comment type="caution">
    <text evidence="3">The sequence shown here is derived from an EMBL/GenBank/DDBJ whole genome shotgun (WGS) entry which is preliminary data.</text>
</comment>
<evidence type="ECO:0000259" key="2">
    <source>
        <dbReference type="Pfam" id="PF12146"/>
    </source>
</evidence>
<dbReference type="InterPro" id="IPR022742">
    <property type="entry name" value="Hydrolase_4"/>
</dbReference>
<feature type="chain" id="PRO_5001917138" description="Serine aminopeptidase S33 domain-containing protein" evidence="1">
    <location>
        <begin position="19"/>
        <end position="407"/>
    </location>
</feature>
<evidence type="ECO:0000313" key="3">
    <source>
        <dbReference type="EMBL" id="KGF47834.1"/>
    </source>
</evidence>
<reference evidence="3 4" key="1">
    <citation type="submission" date="2014-07" db="EMBL/GenBank/DDBJ databases">
        <authorList>
            <person name="McCorrison J."/>
            <person name="Sanka R."/>
            <person name="Torralba M."/>
            <person name="Gillis M."/>
            <person name="Haft D.H."/>
            <person name="Methe B."/>
            <person name="Sutton G."/>
            <person name="Nelson K.E."/>
        </authorList>
    </citation>
    <scope>NUCLEOTIDE SEQUENCE [LARGE SCALE GENOMIC DNA]</scope>
    <source>
        <strain evidence="3 4">DNF00882</strain>
    </source>
</reference>
<gene>
    <name evidence="3" type="ORF">HMPREF0654_09680</name>
</gene>
<dbReference type="AlphaFoldDB" id="A0A096CR92"/>
<dbReference type="Gene3D" id="3.40.50.1820">
    <property type="entry name" value="alpha/beta hydrolase"/>
    <property type="match status" value="1"/>
</dbReference>
<dbReference type="EMBL" id="JRNR01000104">
    <property type="protein sequence ID" value="KGF47834.1"/>
    <property type="molecule type" value="Genomic_DNA"/>
</dbReference>
<dbReference type="RefSeq" id="WP_036884356.1">
    <property type="nucleotide sequence ID" value="NZ_JRNR01000104.1"/>
</dbReference>
<organism evidence="3 4">
    <name type="scientific">Prevotella disiens DNF00882</name>
    <dbReference type="NCBI Taxonomy" id="1401075"/>
    <lineage>
        <taxon>Bacteria</taxon>
        <taxon>Pseudomonadati</taxon>
        <taxon>Bacteroidota</taxon>
        <taxon>Bacteroidia</taxon>
        <taxon>Bacteroidales</taxon>
        <taxon>Prevotellaceae</taxon>
        <taxon>Prevotella</taxon>
    </lineage>
</organism>
<evidence type="ECO:0000313" key="4">
    <source>
        <dbReference type="Proteomes" id="UP000029538"/>
    </source>
</evidence>
<dbReference type="Proteomes" id="UP000029538">
    <property type="component" value="Unassembled WGS sequence"/>
</dbReference>
<proteinExistence type="predicted"/>
<sequence length="407" mass="45007">MKKLFTILAVICSINGFAQTNTATWHGVLKIAAQELTLQLHVDEAKKEVLLDVLEQGAEGQAMEVVHLTSDSIHVTIPNLMLNYQGKVVGDSILGTFRQGMFKTSLNMARGEVKYNRPQEPTKPYPYQTMEVMFSNKEAGITLFGTLTLPVDYKGKRVPVVLMVTGSGPQNRDEELFGHKPFLVIADRLARNGIASLRYDDRGVGASNGTFENATTDDFKADAQAGVAYLRNLKMFSKVGILGHSEGGTIAYMLASERKTDFIVSLAGPACRIDTMMVEQINGLASSQGATTKVVKSVADAKRVLKVDNNVWLRHFFELDITPYISKISCPVLSVYGDVDRNVPASMNVPILRQNLSPKKHNITKVYPGLSHMFQHNATGNPMKTMKIEETFSEEVLKDIYTWINSL</sequence>
<feature type="signal peptide" evidence="1">
    <location>
        <begin position="1"/>
        <end position="18"/>
    </location>
</feature>
<dbReference type="GO" id="GO:0052689">
    <property type="term" value="F:carboxylic ester hydrolase activity"/>
    <property type="evidence" value="ECO:0007669"/>
    <property type="project" value="TreeGrafter"/>
</dbReference>
<accession>A0A096CR92</accession>
<dbReference type="SUPFAM" id="SSF53474">
    <property type="entry name" value="alpha/beta-Hydrolases"/>
    <property type="match status" value="1"/>
</dbReference>
<dbReference type="InterPro" id="IPR029058">
    <property type="entry name" value="AB_hydrolase_fold"/>
</dbReference>
<protein>
    <recommendedName>
        <fullName evidence="2">Serine aminopeptidase S33 domain-containing protein</fullName>
    </recommendedName>
</protein>
<evidence type="ECO:0000256" key="1">
    <source>
        <dbReference type="SAM" id="SignalP"/>
    </source>
</evidence>
<dbReference type="InterPro" id="IPR053145">
    <property type="entry name" value="AB_hydrolase_Est10"/>
</dbReference>
<dbReference type="Pfam" id="PF12146">
    <property type="entry name" value="Hydrolase_4"/>
    <property type="match status" value="1"/>
</dbReference>
<dbReference type="PANTHER" id="PTHR43265:SF1">
    <property type="entry name" value="ESTERASE ESTD"/>
    <property type="match status" value="1"/>
</dbReference>
<feature type="domain" description="Serine aminopeptidase S33" evidence="2">
    <location>
        <begin position="185"/>
        <end position="285"/>
    </location>
</feature>
<keyword evidence="1" id="KW-0732">Signal</keyword>
<name>A0A096CR92_9BACT</name>